<keyword evidence="1" id="KW-0732">Signal</keyword>
<gene>
    <name evidence="3" type="ORF">HMPREF1536_01413</name>
</gene>
<feature type="domain" description="DUF6383" evidence="2">
    <location>
        <begin position="1240"/>
        <end position="1313"/>
    </location>
</feature>
<evidence type="ECO:0000259" key="2">
    <source>
        <dbReference type="Pfam" id="PF19910"/>
    </source>
</evidence>
<evidence type="ECO:0000256" key="1">
    <source>
        <dbReference type="SAM" id="SignalP"/>
    </source>
</evidence>
<name>A0A0F5JL71_9BACT</name>
<protein>
    <recommendedName>
        <fullName evidence="2">DUF6383 domain-containing protein</fullName>
    </recommendedName>
</protein>
<proteinExistence type="predicted"/>
<dbReference type="RefSeq" id="WP_028727211.1">
    <property type="nucleotide sequence ID" value="NZ_AUAE01000012.1"/>
</dbReference>
<comment type="caution">
    <text evidence="3">The sequence shown here is derived from an EMBL/GenBank/DDBJ whole genome shotgun (WGS) entry which is preliminary data.</text>
</comment>
<feature type="chain" id="PRO_5002489644" description="DUF6383 domain-containing protein" evidence="1">
    <location>
        <begin position="24"/>
        <end position="1314"/>
    </location>
</feature>
<keyword evidence="4" id="KW-1185">Reference proteome</keyword>
<accession>A0A0F5JL71</accession>
<dbReference type="InterPro" id="IPR045963">
    <property type="entry name" value="DUF6383"/>
</dbReference>
<evidence type="ECO:0000313" key="4">
    <source>
        <dbReference type="Proteomes" id="UP000033035"/>
    </source>
</evidence>
<dbReference type="EMBL" id="AQHW01000009">
    <property type="protein sequence ID" value="KKB58536.1"/>
    <property type="molecule type" value="Genomic_DNA"/>
</dbReference>
<evidence type="ECO:0000313" key="3">
    <source>
        <dbReference type="EMBL" id="KKB58536.1"/>
    </source>
</evidence>
<dbReference type="Pfam" id="PF19910">
    <property type="entry name" value="DUF6383"/>
    <property type="match status" value="1"/>
</dbReference>
<organism evidence="3 4">
    <name type="scientific">Parabacteroides gordonii MS-1 = DSM 23371</name>
    <dbReference type="NCBI Taxonomy" id="1203610"/>
    <lineage>
        <taxon>Bacteria</taxon>
        <taxon>Pseudomonadati</taxon>
        <taxon>Bacteroidota</taxon>
        <taxon>Bacteroidia</taxon>
        <taxon>Bacteroidales</taxon>
        <taxon>Tannerellaceae</taxon>
        <taxon>Parabacteroides</taxon>
    </lineage>
</organism>
<sequence>MNKKFSTLVASVLLAGAMGTVDAANYAKFTTAPTAAEVVKAGNFYQLETGTPGTVLGMFLNAATSQYELKTVAAAGGSTDELRSTLWTIMSQENAEGGYSYVFVNYASGLQLAINSQGAAVVKHPATAGTISAPTANITVGGDVAVWKWVSAPDPISKSFTETTLSAAFGEKRDSVLVLTAAGGFVGAEKYALKNLPTDVTASTNYLKIKPASPAAVLLGVDDLNSMLWKGDATNGKMKLTFTKDVEGGNPEAVNLFTNQAYKAVAAVGYPFNNYAVPTTGVISATPLTTTALEAYENAQHLATLAQAVRATLGTTDAEVAANAPIALAFAKALGAVATTDIATIVSGVEGESNIESDEDKIAVEEAVRAAVLAYINTESYRGDGDAATILGEAVSSTTTGVANVISAATTVATADAAVKTYTDDVTAKATPAAAEKTSTATVNAITANGWISLKADDGKYLMLDTAYLTSQAGNKHLKFSLKQFADINENSNGGYLAPTNKTRLDLAGRYNFQFVWFPAQDSISIRTAGYAKLEDDDKTTKPAYFRDLVLTAGTNYSAPKATDHTAASATGNAEQNLVKIAVLTNNHREVTVGNSEFAAENNYTINTKITLNAGSQYELATLPSGVYFFNLSTGVAAKKYDNGKYYVAKFCGNNTDYEAEETTQLYGVAQDFGHMPRTQWVVVQNPGVVGQQTVNIYNREFPTMKYENIQLYKGGDKKVFTMFGFPTISVGDTLSYALAADVKPLAGVLTDSYLGYYKPEDENQFKLNRMTMDYFSGIQLGNFVDVAPTANDTTVRVDVKGNKATFQLVPSADAKYGYEGSVAPQLYRRYYTIKVYDGNKLVNDAKWIARDVANENTYKVTANATEAVKFYLKENNQIVTEEGDTLCYHALVDFENTDRVGVRDGSLKFSIEGVCSEERVATFHVDYDQSIIYRELKGNETTAVAEGVEPFSAPCVANFFRARIADKQYLFESANQAQFNETGKGINFLGVRYEGGQFNDSTAMYVDTADVRNPYRPQYMLAVGTEIVAEGKYCPIHGFNAGCKEEHLLDVPAQVWGRYLINAQDSLNNAANGADYQWEKQYTRLSFVHAMHTGDTLIVFKNGEYPLTNEGHKDYLKAMEWARAAAANTVTPNENDYVYVMNVKDRNGNNATKAFAQDYANYKFMFRLVDDKDARDFIIENHDNAWGLHNDTYTAAENAGEYRAIKVQNGVPVIARFTSASEGMLNAEWWNIDERCTTPTANEGIEASEVSVVAANGAVIIKGAAGKNVVITNVLGQTIANTVLSSDNATIAAPAGVVVVAVEGEAAVKAIVK</sequence>
<reference evidence="3 4" key="1">
    <citation type="submission" date="2013-04" db="EMBL/GenBank/DDBJ databases">
        <title>The Genome Sequence of Parabacteroides gordonii DSM 23371.</title>
        <authorList>
            <consortium name="The Broad Institute Genomics Platform"/>
            <person name="Earl A."/>
            <person name="Ward D."/>
            <person name="Feldgarden M."/>
            <person name="Gevers D."/>
            <person name="Martens E."/>
            <person name="Sakamoto M."/>
            <person name="Benno Y."/>
            <person name="Suzuki N."/>
            <person name="Matsunaga N."/>
            <person name="Koshihara K."/>
            <person name="Seki M."/>
            <person name="Komiya H."/>
            <person name="Walker B."/>
            <person name="Young S."/>
            <person name="Zeng Q."/>
            <person name="Gargeya S."/>
            <person name="Fitzgerald M."/>
            <person name="Haas B."/>
            <person name="Abouelleil A."/>
            <person name="Allen A.W."/>
            <person name="Alvarado L."/>
            <person name="Arachchi H.M."/>
            <person name="Berlin A.M."/>
            <person name="Chapman S.B."/>
            <person name="Gainer-Dewar J."/>
            <person name="Goldberg J."/>
            <person name="Griggs A."/>
            <person name="Gujja S."/>
            <person name="Hansen M."/>
            <person name="Howarth C."/>
            <person name="Imamovic A."/>
            <person name="Ireland A."/>
            <person name="Larimer J."/>
            <person name="McCowan C."/>
            <person name="Murphy C."/>
            <person name="Pearson M."/>
            <person name="Poon T.W."/>
            <person name="Priest M."/>
            <person name="Roberts A."/>
            <person name="Saif S."/>
            <person name="Shea T."/>
            <person name="Sisk P."/>
            <person name="Sykes S."/>
            <person name="Wortman J."/>
            <person name="Nusbaum C."/>
            <person name="Birren B."/>
        </authorList>
    </citation>
    <scope>NUCLEOTIDE SEQUENCE [LARGE SCALE GENOMIC DNA]</scope>
    <source>
        <strain evidence="3 4">MS-1</strain>
    </source>
</reference>
<dbReference type="Proteomes" id="UP000033035">
    <property type="component" value="Unassembled WGS sequence"/>
</dbReference>
<dbReference type="HOGENOM" id="CLU_259042_0_0_10"/>
<dbReference type="PATRIC" id="fig|1203610.3.peg.1446"/>
<feature type="signal peptide" evidence="1">
    <location>
        <begin position="1"/>
        <end position="23"/>
    </location>
</feature>